<evidence type="ECO:0000256" key="1">
    <source>
        <dbReference type="ARBA" id="ARBA00004141"/>
    </source>
</evidence>
<feature type="transmembrane region" description="Helical" evidence="5">
    <location>
        <begin position="185"/>
        <end position="206"/>
    </location>
</feature>
<evidence type="ECO:0000256" key="3">
    <source>
        <dbReference type="ARBA" id="ARBA00022989"/>
    </source>
</evidence>
<dbReference type="InterPro" id="IPR020846">
    <property type="entry name" value="MFS_dom"/>
</dbReference>
<dbReference type="GO" id="GO:1990961">
    <property type="term" value="P:xenobiotic detoxification by transmembrane export across the plasma membrane"/>
    <property type="evidence" value="ECO:0007669"/>
    <property type="project" value="TreeGrafter"/>
</dbReference>
<dbReference type="Pfam" id="PF07690">
    <property type="entry name" value="MFS_1"/>
    <property type="match status" value="1"/>
</dbReference>
<feature type="domain" description="Major facilitator superfamily (MFS) profile" evidence="6">
    <location>
        <begin position="119"/>
        <end position="556"/>
    </location>
</feature>
<reference evidence="7" key="1">
    <citation type="submission" date="2021-03" db="EMBL/GenBank/DDBJ databases">
        <authorList>
            <person name="Tagirdzhanova G."/>
        </authorList>
    </citation>
    <scope>NUCLEOTIDE SEQUENCE</scope>
</reference>
<feature type="transmembrane region" description="Helical" evidence="5">
    <location>
        <begin position="357"/>
        <end position="376"/>
    </location>
</feature>
<dbReference type="GO" id="GO:0015244">
    <property type="term" value="F:fluconazole transmembrane transporter activity"/>
    <property type="evidence" value="ECO:0007669"/>
    <property type="project" value="TreeGrafter"/>
</dbReference>
<feature type="transmembrane region" description="Helical" evidence="5">
    <location>
        <begin position="149"/>
        <end position="173"/>
    </location>
</feature>
<keyword evidence="2 5" id="KW-0812">Transmembrane</keyword>
<feature type="transmembrane region" description="Helical" evidence="5">
    <location>
        <begin position="437"/>
        <end position="456"/>
    </location>
</feature>
<evidence type="ECO:0000313" key="8">
    <source>
        <dbReference type="Proteomes" id="UP000664521"/>
    </source>
</evidence>
<dbReference type="InterPro" id="IPR036259">
    <property type="entry name" value="MFS_trans_sf"/>
</dbReference>
<keyword evidence="8" id="KW-1185">Reference proteome</keyword>
<dbReference type="PROSITE" id="PS50850">
    <property type="entry name" value="MFS"/>
    <property type="match status" value="1"/>
</dbReference>
<dbReference type="OrthoDB" id="3357846at2759"/>
<evidence type="ECO:0000259" key="6">
    <source>
        <dbReference type="PROSITE" id="PS50850"/>
    </source>
</evidence>
<dbReference type="PANTHER" id="PTHR23502">
    <property type="entry name" value="MAJOR FACILITATOR SUPERFAMILY"/>
    <property type="match status" value="1"/>
</dbReference>
<accession>A0A8H3FGB7</accession>
<proteinExistence type="predicted"/>
<dbReference type="SUPFAM" id="SSF103473">
    <property type="entry name" value="MFS general substrate transporter"/>
    <property type="match status" value="1"/>
</dbReference>
<evidence type="ECO:0000256" key="5">
    <source>
        <dbReference type="SAM" id="Phobius"/>
    </source>
</evidence>
<dbReference type="AlphaFoldDB" id="A0A8H3FGB7"/>
<feature type="transmembrane region" description="Helical" evidence="5">
    <location>
        <begin position="280"/>
        <end position="305"/>
    </location>
</feature>
<evidence type="ECO:0000256" key="4">
    <source>
        <dbReference type="ARBA" id="ARBA00023136"/>
    </source>
</evidence>
<feature type="transmembrane region" description="Helical" evidence="5">
    <location>
        <begin position="117"/>
        <end position="137"/>
    </location>
</feature>
<dbReference type="Proteomes" id="UP000664521">
    <property type="component" value="Unassembled WGS sequence"/>
</dbReference>
<comment type="caution">
    <text evidence="7">The sequence shown here is derived from an EMBL/GenBank/DDBJ whole genome shotgun (WGS) entry which is preliminary data.</text>
</comment>
<dbReference type="InterPro" id="IPR011701">
    <property type="entry name" value="MFS"/>
</dbReference>
<protein>
    <recommendedName>
        <fullName evidence="6">Major facilitator superfamily (MFS) profile domain-containing protein</fullName>
    </recommendedName>
</protein>
<keyword evidence="3 5" id="KW-1133">Transmembrane helix</keyword>
<feature type="transmembrane region" description="Helical" evidence="5">
    <location>
        <begin position="246"/>
        <end position="268"/>
    </location>
</feature>
<feature type="transmembrane region" description="Helical" evidence="5">
    <location>
        <begin position="529"/>
        <end position="552"/>
    </location>
</feature>
<keyword evidence="4 5" id="KW-0472">Membrane</keyword>
<feature type="transmembrane region" description="Helical" evidence="5">
    <location>
        <begin position="501"/>
        <end position="523"/>
    </location>
</feature>
<dbReference type="EMBL" id="CAJPDS010000028">
    <property type="protein sequence ID" value="CAF9921403.1"/>
    <property type="molecule type" value="Genomic_DNA"/>
</dbReference>
<feature type="transmembrane region" description="Helical" evidence="5">
    <location>
        <begin position="212"/>
        <end position="234"/>
    </location>
</feature>
<evidence type="ECO:0000313" key="7">
    <source>
        <dbReference type="EMBL" id="CAF9921403.1"/>
    </source>
</evidence>
<organism evidence="7 8">
    <name type="scientific">Heterodermia speciosa</name>
    <dbReference type="NCBI Taxonomy" id="116794"/>
    <lineage>
        <taxon>Eukaryota</taxon>
        <taxon>Fungi</taxon>
        <taxon>Dikarya</taxon>
        <taxon>Ascomycota</taxon>
        <taxon>Pezizomycotina</taxon>
        <taxon>Lecanoromycetes</taxon>
        <taxon>OSLEUM clade</taxon>
        <taxon>Lecanoromycetidae</taxon>
        <taxon>Caliciales</taxon>
        <taxon>Physciaceae</taxon>
        <taxon>Heterodermia</taxon>
    </lineage>
</organism>
<dbReference type="PANTHER" id="PTHR23502:SF23">
    <property type="entry name" value="FLUCONAZOLE RESISTANCE PROTEIN 1"/>
    <property type="match status" value="1"/>
</dbReference>
<dbReference type="Gene3D" id="1.20.1250.20">
    <property type="entry name" value="MFS general substrate transporter like domains"/>
    <property type="match status" value="1"/>
</dbReference>
<feature type="transmembrane region" description="Helical" evidence="5">
    <location>
        <begin position="468"/>
        <end position="489"/>
    </location>
</feature>
<gene>
    <name evidence="7" type="ORF">HETSPECPRED_004526</name>
</gene>
<dbReference type="GO" id="GO:0005886">
    <property type="term" value="C:plasma membrane"/>
    <property type="evidence" value="ECO:0007669"/>
    <property type="project" value="TreeGrafter"/>
</dbReference>
<evidence type="ECO:0000256" key="2">
    <source>
        <dbReference type="ARBA" id="ARBA00022692"/>
    </source>
</evidence>
<feature type="transmembrane region" description="Helical" evidence="5">
    <location>
        <begin position="396"/>
        <end position="416"/>
    </location>
</feature>
<sequence length="567" mass="61882">MTSLLGDTMLGRLFGLVSKPTKPDPELASSCWPPSQGFDLSLKLESARIPATFGHARKDAMEALDKLPDQTSLSVASTWSEDTKTNLEKIGDAECQIGWDGVDDPENPLNFTPAKKALVEILVHLLTLSVYLGPSIFSPSIPGMVKEFHTSLTVATLGTSISLLGYGIGPMIWSPLSECPSIGRNPVYTATLALFVLIQLPIALATNVETVIILRFFSGVFGSPALAIGGGSLTDVYLPRRRSYSIAAWELSTWVAPTIGPLVGGLVAQKWGWRWTLWELMLSNSVMFVLIFCLMPETSASNILYRRAKRLPSSSVLSPSKQEISSVEAPLPRYQAALAFMHQTLIRPFTLCFAEPICLLLNTYTALSTGLFFAWFETLPFVFTTVYKFDLIQVGLGSLGLLGGAVSSYFAYITFFHCSSSKKFDHRSGTRKPEERFVPLMAGCAFMPLGLFVFGWTAREEIPCIVPIAASGLFSFGSFSLFMSILNYLPDAYPQFAASVLAGNNFVRSVFAAGCVLFAAPMYSRLGPATASTILGVVDCAFVPIPFLFYFYGERIRGCSRRAVKDV</sequence>
<dbReference type="CDD" id="cd17323">
    <property type="entry name" value="MFS_Tpo1_MDR_like"/>
    <property type="match status" value="1"/>
</dbReference>
<dbReference type="FunFam" id="1.20.1250.20:FF:000011">
    <property type="entry name" value="MFS multidrug transporter, putative"/>
    <property type="match status" value="1"/>
</dbReference>
<comment type="subcellular location">
    <subcellularLocation>
        <location evidence="1">Membrane</location>
        <topology evidence="1">Multi-pass membrane protein</topology>
    </subcellularLocation>
</comment>
<name>A0A8H3FGB7_9LECA</name>